<reference evidence="5" key="1">
    <citation type="journal article" date="2008" name="Nat. Genet.">
        <title>The Pristionchus pacificus genome provides a unique perspective on nematode lifestyle and parasitism.</title>
        <authorList>
            <person name="Dieterich C."/>
            <person name="Clifton S.W."/>
            <person name="Schuster L.N."/>
            <person name="Chinwalla A."/>
            <person name="Delehaunty K."/>
            <person name="Dinkelacker I."/>
            <person name="Fulton L."/>
            <person name="Fulton R."/>
            <person name="Godfrey J."/>
            <person name="Minx P."/>
            <person name="Mitreva M."/>
            <person name="Roeseler W."/>
            <person name="Tian H."/>
            <person name="Witte H."/>
            <person name="Yang S.P."/>
            <person name="Wilson R.K."/>
            <person name="Sommer R.J."/>
        </authorList>
    </citation>
    <scope>NUCLEOTIDE SEQUENCE [LARGE SCALE GENOMIC DNA]</scope>
    <source>
        <strain evidence="5">PS312</strain>
    </source>
</reference>
<gene>
    <name evidence="4" type="primary">WBGene00098815</name>
</gene>
<evidence type="ECO:0000256" key="1">
    <source>
        <dbReference type="SAM" id="Coils"/>
    </source>
</evidence>
<dbReference type="PANTHER" id="PTHR23184:SF9">
    <property type="entry name" value="TETRATRICOPEPTIDE REPEAT PROTEIN 14"/>
    <property type="match status" value="1"/>
</dbReference>
<dbReference type="Gene3D" id="3.30.40.10">
    <property type="entry name" value="Zinc/RING finger domain, C3HC4 (zinc finger)"/>
    <property type="match status" value="1"/>
</dbReference>
<dbReference type="PANTHER" id="PTHR23184">
    <property type="entry name" value="TETRATRICOPEPTIDE REPEAT PROTEIN 14"/>
    <property type="match status" value="1"/>
</dbReference>
<feature type="region of interest" description="Disordered" evidence="2">
    <location>
        <begin position="576"/>
        <end position="707"/>
    </location>
</feature>
<dbReference type="OrthoDB" id="8062037at2759"/>
<evidence type="ECO:0000313" key="4">
    <source>
        <dbReference type="EnsemblMetazoa" id="PPA09261.1"/>
    </source>
</evidence>
<feature type="compositionally biased region" description="Basic and acidic residues" evidence="2">
    <location>
        <begin position="1089"/>
        <end position="1101"/>
    </location>
</feature>
<keyword evidence="1" id="KW-0175">Coiled coil</keyword>
<feature type="coiled-coil region" evidence="1">
    <location>
        <begin position="822"/>
        <end position="890"/>
    </location>
</feature>
<feature type="region of interest" description="Disordered" evidence="2">
    <location>
        <begin position="274"/>
        <end position="298"/>
    </location>
</feature>
<keyword evidence="3" id="KW-0732">Signal</keyword>
<feature type="compositionally biased region" description="Low complexity" evidence="2">
    <location>
        <begin position="1077"/>
        <end position="1088"/>
    </location>
</feature>
<dbReference type="PROSITE" id="PS50089">
    <property type="entry name" value="ZF_RING_2"/>
    <property type="match status" value="1"/>
</dbReference>
<sequence>MLLLLRLFITGHTDAMFKFFIEVSQAQTRMKNDADEDMCNCYDCYCQPNLSFRIKEVKRESAKPELPGMKRGFFLSKNTDDEGIASKRSPEVSLDGIDGCKRAVLPKENTSSKHKIISMPETIECVVVHSEVHHEEEKIEVKCTKCIEQSDLIDILNQGAFKWLRCDVRESDKPKKEEKGKDVRKKDKDKDKLKKESVLGPPLDEVGDTRRVAQADGRGFSKLEVEESGARPIERKEDALVNKYAVKEINTKEIRKKNKKEVRQVILPGLTVRGQRGKKEEEDDEWNRNDTCSPMEDDDVYGGNGIDNGMDNNDITYEDSPFGFMMPAEIESEVPLGERDWIRRNVPMTPTDEMNALHSPFHHSYPTRNEHRGIFTPTHMKEVAGGVHSSSVPIHDTGRGSISELTESPATDEPPLIENPFDYPSLEKECVRKRKELVNFFERHTRILEENASLFDSPQIDLDQLICMLEYFIEGGDVENDIIPLLMDLQCFKCGYVDGRLIVSVKNEGRMRREREDGIRREREYEDRRRKDEEEEWKENERRREEKKKEEVRRAVMELEERQKRLDEERRMDIERREEEERRARDKRRKEEEEKRQIQMEERRMEEEKRREGRKKKEMEEEERNRMENEKKKLEEKKKKEEEERERRIMEIMEEEEEESRKNEATNNKKINAKKTKERELERKTREAINTLGNTKGYSRDSSPERKKELLKASAFVPTHPSVEVPTLFDEKGTVVDSKWLEEKDEIIEEKDKTIVELNGRITELEDAKKKMEECLREKEIDMSKKEGERINENKKNIDKIFRLENEMRENKNELLWKEQTISEMTMESVKKLEELRQLENKLRCEREMMNSEVREVNKAVIRERREKEIVMDMKEMDDEEKRRKKLERMTDCAMESIISCTQIINSLTSDPQAQVMTSIFIDVRHKWIEHHSILNTSLNTMRIGIDWDMIFSLEIPQLPRETDELVTECYVWHYQTLHNLSYRLAFYVRKYLRDHQRNYEDALIVGIIQKWMRTHKDLSKIDAKVHQVANLVAIAIGDTPLFAPQFAYVTPPPPPISVSNRMPSSVMNVHNEELMNNSRKTSSSSTKNEPKGWKKASDKKRDVELEGHECSICLEDIEGGDISYCEQVSCNEPYHNDCLDEYWSKGFRNCPRCRKPMPPRDAYPALA</sequence>
<accession>A0A2A6CCR8</accession>
<name>A0A2A6CCR8_PRIPA</name>
<protein>
    <submittedName>
        <fullName evidence="4">RING-type domain-containing protein</fullName>
    </submittedName>
</protein>
<evidence type="ECO:0000256" key="3">
    <source>
        <dbReference type="SAM" id="SignalP"/>
    </source>
</evidence>
<organism evidence="4 5">
    <name type="scientific">Pristionchus pacificus</name>
    <name type="common">Parasitic nematode worm</name>
    <dbReference type="NCBI Taxonomy" id="54126"/>
    <lineage>
        <taxon>Eukaryota</taxon>
        <taxon>Metazoa</taxon>
        <taxon>Ecdysozoa</taxon>
        <taxon>Nematoda</taxon>
        <taxon>Chromadorea</taxon>
        <taxon>Rhabditida</taxon>
        <taxon>Rhabditina</taxon>
        <taxon>Diplogasteromorpha</taxon>
        <taxon>Diplogasteroidea</taxon>
        <taxon>Neodiplogasteridae</taxon>
        <taxon>Pristionchus</taxon>
    </lineage>
</organism>
<evidence type="ECO:0000256" key="2">
    <source>
        <dbReference type="SAM" id="MobiDB-lite"/>
    </source>
</evidence>
<keyword evidence="5" id="KW-1185">Reference proteome</keyword>
<feature type="chain" id="PRO_5044005665" evidence="3">
    <location>
        <begin position="16"/>
        <end position="1168"/>
    </location>
</feature>
<dbReference type="InterPro" id="IPR013083">
    <property type="entry name" value="Znf_RING/FYVE/PHD"/>
</dbReference>
<feature type="compositionally biased region" description="Basic and acidic residues" evidence="2">
    <location>
        <begin position="675"/>
        <end position="687"/>
    </location>
</feature>
<reference evidence="4" key="2">
    <citation type="submission" date="2022-06" db="UniProtKB">
        <authorList>
            <consortium name="EnsemblMetazoa"/>
        </authorList>
    </citation>
    <scope>IDENTIFICATION</scope>
    <source>
        <strain evidence="4">PS312</strain>
    </source>
</reference>
<dbReference type="AlphaFoldDB" id="A0A2A6CCR8"/>
<feature type="coiled-coil region" evidence="1">
    <location>
        <begin position="748"/>
        <end position="782"/>
    </location>
</feature>
<dbReference type="SUPFAM" id="SSF57850">
    <property type="entry name" value="RING/U-box"/>
    <property type="match status" value="1"/>
</dbReference>
<accession>A0A8R1Y9R6</accession>
<feature type="region of interest" description="Disordered" evidence="2">
    <location>
        <begin position="174"/>
        <end position="210"/>
    </location>
</feature>
<feature type="signal peptide" evidence="3">
    <location>
        <begin position="1"/>
        <end position="15"/>
    </location>
</feature>
<evidence type="ECO:0000313" key="5">
    <source>
        <dbReference type="Proteomes" id="UP000005239"/>
    </source>
</evidence>
<dbReference type="InterPro" id="IPR039190">
    <property type="entry name" value="TTC14"/>
</dbReference>
<dbReference type="EnsemblMetazoa" id="PPA09261.1">
    <property type="protein sequence ID" value="PPA09261.1"/>
    <property type="gene ID" value="WBGene00098815"/>
</dbReference>
<feature type="region of interest" description="Disordered" evidence="2">
    <location>
        <begin position="1075"/>
        <end position="1101"/>
    </location>
</feature>
<dbReference type="Proteomes" id="UP000005239">
    <property type="component" value="Unassembled WGS sequence"/>
</dbReference>
<feature type="region of interest" description="Disordered" evidence="2">
    <location>
        <begin position="388"/>
        <end position="417"/>
    </location>
</feature>
<feature type="compositionally biased region" description="Basic and acidic residues" evidence="2">
    <location>
        <begin position="698"/>
        <end position="707"/>
    </location>
</feature>
<proteinExistence type="predicted"/>
<dbReference type="InterPro" id="IPR001841">
    <property type="entry name" value="Znf_RING"/>
</dbReference>
<feature type="compositionally biased region" description="Basic and acidic residues" evidence="2">
    <location>
        <begin position="576"/>
        <end position="651"/>
    </location>
</feature>
<feature type="compositionally biased region" description="Basic and acidic residues" evidence="2">
    <location>
        <begin position="174"/>
        <end position="197"/>
    </location>
</feature>